<sequence length="215" mass="23971">MLDYRFIRAPGVELSNPDFPPKHVCSTHRGRVKKINATSCPRGFEFQRVTDSPLKQTYGNPDLPPLFCGLFLGVKGWNVHRAPRPNVQYILRLYSPASVEDSSISAREGELLTFWSLVELKSRNLHALHPSVASMGNGRRREHQGNTNGLNEKEWSQLPIQMPGVELGPPTYIYLSLSRTKEGGCAPRTTPEFPMTVIGCTAMCPKNSSPWPLGI</sequence>
<name>A0AAD7NXT4_9AGAR</name>
<reference evidence="1" key="1">
    <citation type="submission" date="2023-03" db="EMBL/GenBank/DDBJ databases">
        <title>Massive genome expansion in bonnet fungi (Mycena s.s.) driven by repeated elements and novel gene families across ecological guilds.</title>
        <authorList>
            <consortium name="Lawrence Berkeley National Laboratory"/>
            <person name="Harder C.B."/>
            <person name="Miyauchi S."/>
            <person name="Viragh M."/>
            <person name="Kuo A."/>
            <person name="Thoen E."/>
            <person name="Andreopoulos B."/>
            <person name="Lu D."/>
            <person name="Skrede I."/>
            <person name="Drula E."/>
            <person name="Henrissat B."/>
            <person name="Morin E."/>
            <person name="Kohler A."/>
            <person name="Barry K."/>
            <person name="LaButti K."/>
            <person name="Morin E."/>
            <person name="Salamov A."/>
            <person name="Lipzen A."/>
            <person name="Mereny Z."/>
            <person name="Hegedus B."/>
            <person name="Baldrian P."/>
            <person name="Stursova M."/>
            <person name="Weitz H."/>
            <person name="Taylor A."/>
            <person name="Grigoriev I.V."/>
            <person name="Nagy L.G."/>
            <person name="Martin F."/>
            <person name="Kauserud H."/>
        </authorList>
    </citation>
    <scope>NUCLEOTIDE SEQUENCE</scope>
    <source>
        <strain evidence="1">CBHHK182m</strain>
    </source>
</reference>
<gene>
    <name evidence="1" type="ORF">B0H16DRAFT_1448116</name>
</gene>
<evidence type="ECO:0000313" key="2">
    <source>
        <dbReference type="Proteomes" id="UP001215598"/>
    </source>
</evidence>
<dbReference type="EMBL" id="JARKIB010000005">
    <property type="protein sequence ID" value="KAJ7779668.1"/>
    <property type="molecule type" value="Genomic_DNA"/>
</dbReference>
<keyword evidence="2" id="KW-1185">Reference proteome</keyword>
<organism evidence="1 2">
    <name type="scientific">Mycena metata</name>
    <dbReference type="NCBI Taxonomy" id="1033252"/>
    <lineage>
        <taxon>Eukaryota</taxon>
        <taxon>Fungi</taxon>
        <taxon>Dikarya</taxon>
        <taxon>Basidiomycota</taxon>
        <taxon>Agaricomycotina</taxon>
        <taxon>Agaricomycetes</taxon>
        <taxon>Agaricomycetidae</taxon>
        <taxon>Agaricales</taxon>
        <taxon>Marasmiineae</taxon>
        <taxon>Mycenaceae</taxon>
        <taxon>Mycena</taxon>
    </lineage>
</organism>
<comment type="caution">
    <text evidence="1">The sequence shown here is derived from an EMBL/GenBank/DDBJ whole genome shotgun (WGS) entry which is preliminary data.</text>
</comment>
<evidence type="ECO:0000313" key="1">
    <source>
        <dbReference type="EMBL" id="KAJ7779668.1"/>
    </source>
</evidence>
<accession>A0AAD7NXT4</accession>
<proteinExistence type="predicted"/>
<protein>
    <submittedName>
        <fullName evidence="1">Uncharacterized protein</fullName>
    </submittedName>
</protein>
<dbReference type="Proteomes" id="UP001215598">
    <property type="component" value="Unassembled WGS sequence"/>
</dbReference>
<dbReference type="AlphaFoldDB" id="A0AAD7NXT4"/>